<evidence type="ECO:0000256" key="1">
    <source>
        <dbReference type="ARBA" id="ARBA00004613"/>
    </source>
</evidence>
<dbReference type="GO" id="GO:0016810">
    <property type="term" value="F:hydrolase activity, acting on carbon-nitrogen (but not peptide) bonds"/>
    <property type="evidence" value="ECO:0007669"/>
    <property type="project" value="InterPro"/>
</dbReference>
<protein>
    <submittedName>
        <fullName evidence="4">Polysaccharide deacetylase family protein</fullName>
    </submittedName>
</protein>
<comment type="caution">
    <text evidence="4">The sequence shown here is derived from an EMBL/GenBank/DDBJ whole genome shotgun (WGS) entry which is preliminary data.</text>
</comment>
<organism evidence="4 5">
    <name type="scientific">Candidatus Thiodiazotropha taylori</name>
    <dbReference type="NCBI Taxonomy" id="2792791"/>
    <lineage>
        <taxon>Bacteria</taxon>
        <taxon>Pseudomonadati</taxon>
        <taxon>Pseudomonadota</taxon>
        <taxon>Gammaproteobacteria</taxon>
        <taxon>Chromatiales</taxon>
        <taxon>Sedimenticolaceae</taxon>
        <taxon>Candidatus Thiodiazotropha</taxon>
    </lineage>
</organism>
<dbReference type="PANTHER" id="PTHR34216">
    <property type="match status" value="1"/>
</dbReference>
<dbReference type="AlphaFoldDB" id="A0A944QU67"/>
<evidence type="ECO:0000313" key="5">
    <source>
        <dbReference type="Proteomes" id="UP000770889"/>
    </source>
</evidence>
<dbReference type="InterPro" id="IPR002509">
    <property type="entry name" value="NODB_dom"/>
</dbReference>
<accession>A0A944QU67</accession>
<dbReference type="InterPro" id="IPR011330">
    <property type="entry name" value="Glyco_hydro/deAcase_b/a-brl"/>
</dbReference>
<sequence>MQKLKHIIKSMIANILYYSGVLHLIKHYRLSNSCIVLTYHRVLDDKNLQISNSNPSIIVDVDLFEEQIKFLQANFSILSLSDLQQGIYNEKFEDGSCLITFDDGWVDNYLYAYPILKKYSVPATIFLATDYIGSDKSFWQEELTGIIKSSFHDKDSVALKILDLENILELSESEALIMAQEKIQDLKRLPDYELHDLISRLKKIVVQHADSSGVDKFLNWDQVKEMQSGNITFASHGCSHSIMTKISKDQLQYELEESSAVIKSKTGIYSYALAYPNGNFDESMTRVVSTIYDLAFATESGPIQPGDNKYSLKRVNIHTGATNTKQLFFCKILGLL</sequence>
<proteinExistence type="predicted"/>
<dbReference type="GO" id="GO:0005975">
    <property type="term" value="P:carbohydrate metabolic process"/>
    <property type="evidence" value="ECO:0007669"/>
    <property type="project" value="InterPro"/>
</dbReference>
<evidence type="ECO:0000313" key="4">
    <source>
        <dbReference type="EMBL" id="MBT2988535.1"/>
    </source>
</evidence>
<reference evidence="4 5" key="1">
    <citation type="submission" date="2021-05" db="EMBL/GenBank/DDBJ databases">
        <title>Genetic and Functional Diversity in Clade A Lucinid endosymbionts from the Bahamas.</title>
        <authorList>
            <person name="Giani N.M."/>
            <person name="Engel A.S."/>
            <person name="Campbell B.J."/>
        </authorList>
    </citation>
    <scope>NUCLEOTIDE SEQUENCE [LARGE SCALE GENOMIC DNA]</scope>
    <source>
        <strain evidence="4">LUC16012Gg_MoonRockCtena</strain>
    </source>
</reference>
<dbReference type="CDD" id="cd10918">
    <property type="entry name" value="CE4_NodB_like_5s_6s"/>
    <property type="match status" value="1"/>
</dbReference>
<evidence type="ECO:0000256" key="2">
    <source>
        <dbReference type="ARBA" id="ARBA00022729"/>
    </source>
</evidence>
<dbReference type="SUPFAM" id="SSF88713">
    <property type="entry name" value="Glycoside hydrolase/deacetylase"/>
    <property type="match status" value="1"/>
</dbReference>
<dbReference type="Gene3D" id="3.20.20.370">
    <property type="entry name" value="Glycoside hydrolase/deacetylase"/>
    <property type="match status" value="1"/>
</dbReference>
<dbReference type="Pfam" id="PF01522">
    <property type="entry name" value="Polysacc_deac_1"/>
    <property type="match status" value="2"/>
</dbReference>
<name>A0A944QU67_9GAMM</name>
<dbReference type="InterPro" id="IPR051398">
    <property type="entry name" value="Polysacch_Deacetylase"/>
</dbReference>
<comment type="subcellular location">
    <subcellularLocation>
        <location evidence="1">Secreted</location>
    </subcellularLocation>
</comment>
<evidence type="ECO:0000259" key="3">
    <source>
        <dbReference type="PROSITE" id="PS51677"/>
    </source>
</evidence>
<feature type="domain" description="NodB homology" evidence="3">
    <location>
        <begin position="95"/>
        <end position="336"/>
    </location>
</feature>
<dbReference type="Proteomes" id="UP000770889">
    <property type="component" value="Unassembled WGS sequence"/>
</dbReference>
<gene>
    <name evidence="4" type="ORF">KME65_06180</name>
</gene>
<keyword evidence="2" id="KW-0732">Signal</keyword>
<dbReference type="PROSITE" id="PS51677">
    <property type="entry name" value="NODB"/>
    <property type="match status" value="1"/>
</dbReference>
<dbReference type="PANTHER" id="PTHR34216:SF3">
    <property type="entry name" value="POLY-BETA-1,6-N-ACETYL-D-GLUCOSAMINE N-DEACETYLASE"/>
    <property type="match status" value="1"/>
</dbReference>
<dbReference type="GO" id="GO:0005576">
    <property type="term" value="C:extracellular region"/>
    <property type="evidence" value="ECO:0007669"/>
    <property type="project" value="UniProtKB-SubCell"/>
</dbReference>
<dbReference type="EMBL" id="JAHHGM010000004">
    <property type="protein sequence ID" value="MBT2988535.1"/>
    <property type="molecule type" value="Genomic_DNA"/>
</dbReference>